<accession>A0A5C3QAS7</accession>
<keyword evidence="3" id="KW-1185">Reference proteome</keyword>
<name>A0A5C3QAS7_9AGAR</name>
<sequence>MLSEDSDRLYPKQLTEDTYPYGEDHNVGTAQFQQNHFAQPYHDHAPHFTQSQPSQHHPSDAAQYGQSMATSGHAHASGRPVHYSAPQVDPRSEEQYRAEITQFHSHVEQVKAAEIERARVERHRQHAVSPEHHAAHSHHHAAYSQHPESHSSFPLGDRRGSALGFVAPLQKQPALSSKEWRVRFESHPDYPAGLRSGN</sequence>
<gene>
    <name evidence="2" type="ORF">BDV98DRAFT_595927</name>
</gene>
<feature type="compositionally biased region" description="Polar residues" evidence="1">
    <location>
        <begin position="28"/>
        <end position="37"/>
    </location>
</feature>
<evidence type="ECO:0000256" key="1">
    <source>
        <dbReference type="SAM" id="MobiDB-lite"/>
    </source>
</evidence>
<protein>
    <submittedName>
        <fullName evidence="2">Uncharacterized protein</fullName>
    </submittedName>
</protein>
<evidence type="ECO:0000313" key="3">
    <source>
        <dbReference type="Proteomes" id="UP000305067"/>
    </source>
</evidence>
<dbReference type="Proteomes" id="UP000305067">
    <property type="component" value="Unassembled WGS sequence"/>
</dbReference>
<dbReference type="AlphaFoldDB" id="A0A5C3QAS7"/>
<feature type="compositionally biased region" description="Basic and acidic residues" evidence="1">
    <location>
        <begin position="1"/>
        <end position="10"/>
    </location>
</feature>
<proteinExistence type="predicted"/>
<reference evidence="2 3" key="1">
    <citation type="journal article" date="2019" name="Nat. Ecol. Evol.">
        <title>Megaphylogeny resolves global patterns of mushroom evolution.</title>
        <authorList>
            <person name="Varga T."/>
            <person name="Krizsan K."/>
            <person name="Foldi C."/>
            <person name="Dima B."/>
            <person name="Sanchez-Garcia M."/>
            <person name="Sanchez-Ramirez S."/>
            <person name="Szollosi G.J."/>
            <person name="Szarkandi J.G."/>
            <person name="Papp V."/>
            <person name="Albert L."/>
            <person name="Andreopoulos W."/>
            <person name="Angelini C."/>
            <person name="Antonin V."/>
            <person name="Barry K.W."/>
            <person name="Bougher N.L."/>
            <person name="Buchanan P."/>
            <person name="Buyck B."/>
            <person name="Bense V."/>
            <person name="Catcheside P."/>
            <person name="Chovatia M."/>
            <person name="Cooper J."/>
            <person name="Damon W."/>
            <person name="Desjardin D."/>
            <person name="Finy P."/>
            <person name="Geml J."/>
            <person name="Haridas S."/>
            <person name="Hughes K."/>
            <person name="Justo A."/>
            <person name="Karasinski D."/>
            <person name="Kautmanova I."/>
            <person name="Kiss B."/>
            <person name="Kocsube S."/>
            <person name="Kotiranta H."/>
            <person name="LaButti K.M."/>
            <person name="Lechner B.E."/>
            <person name="Liimatainen K."/>
            <person name="Lipzen A."/>
            <person name="Lukacs Z."/>
            <person name="Mihaltcheva S."/>
            <person name="Morgado L.N."/>
            <person name="Niskanen T."/>
            <person name="Noordeloos M.E."/>
            <person name="Ohm R.A."/>
            <person name="Ortiz-Santana B."/>
            <person name="Ovrebo C."/>
            <person name="Racz N."/>
            <person name="Riley R."/>
            <person name="Savchenko A."/>
            <person name="Shiryaev A."/>
            <person name="Soop K."/>
            <person name="Spirin V."/>
            <person name="Szebenyi C."/>
            <person name="Tomsovsky M."/>
            <person name="Tulloss R.E."/>
            <person name="Uehling J."/>
            <person name="Grigoriev I.V."/>
            <person name="Vagvolgyi C."/>
            <person name="Papp T."/>
            <person name="Martin F.M."/>
            <person name="Miettinen O."/>
            <person name="Hibbett D.S."/>
            <person name="Nagy L.G."/>
        </authorList>
    </citation>
    <scope>NUCLEOTIDE SEQUENCE [LARGE SCALE GENOMIC DNA]</scope>
    <source>
        <strain evidence="2 3">CBS 309.79</strain>
    </source>
</reference>
<dbReference type="EMBL" id="ML178841">
    <property type="protein sequence ID" value="TFK98159.1"/>
    <property type="molecule type" value="Genomic_DNA"/>
</dbReference>
<evidence type="ECO:0000313" key="2">
    <source>
        <dbReference type="EMBL" id="TFK98159.1"/>
    </source>
</evidence>
<organism evidence="2 3">
    <name type="scientific">Pterulicium gracile</name>
    <dbReference type="NCBI Taxonomy" id="1884261"/>
    <lineage>
        <taxon>Eukaryota</taxon>
        <taxon>Fungi</taxon>
        <taxon>Dikarya</taxon>
        <taxon>Basidiomycota</taxon>
        <taxon>Agaricomycotina</taxon>
        <taxon>Agaricomycetes</taxon>
        <taxon>Agaricomycetidae</taxon>
        <taxon>Agaricales</taxon>
        <taxon>Pleurotineae</taxon>
        <taxon>Pterulaceae</taxon>
        <taxon>Pterulicium</taxon>
    </lineage>
</organism>
<feature type="region of interest" description="Disordered" evidence="1">
    <location>
        <begin position="1"/>
        <end position="105"/>
    </location>
</feature>
<feature type="region of interest" description="Disordered" evidence="1">
    <location>
        <begin position="129"/>
        <end position="159"/>
    </location>
</feature>